<sequence length="66" mass="7276">TTLTMGNLANSYSDLGKHQEAKELRSVVLEKQTQFLGNDHPDTLRTMGNLASSYSALGEHKEAKEL</sequence>
<organism evidence="1 2">
    <name type="scientific">Mycena metata</name>
    <dbReference type="NCBI Taxonomy" id="1033252"/>
    <lineage>
        <taxon>Eukaryota</taxon>
        <taxon>Fungi</taxon>
        <taxon>Dikarya</taxon>
        <taxon>Basidiomycota</taxon>
        <taxon>Agaricomycotina</taxon>
        <taxon>Agaricomycetes</taxon>
        <taxon>Agaricomycetidae</taxon>
        <taxon>Agaricales</taxon>
        <taxon>Marasmiineae</taxon>
        <taxon>Mycenaceae</taxon>
        <taxon>Mycena</taxon>
    </lineage>
</organism>
<accession>A0AAD7MM87</accession>
<evidence type="ECO:0000313" key="2">
    <source>
        <dbReference type="Proteomes" id="UP001215598"/>
    </source>
</evidence>
<dbReference type="AlphaFoldDB" id="A0AAD7MM87"/>
<dbReference type="PANTHER" id="PTHR46082:SF6">
    <property type="entry name" value="AAA+ ATPASE DOMAIN-CONTAINING PROTEIN-RELATED"/>
    <property type="match status" value="1"/>
</dbReference>
<dbReference type="SUPFAM" id="SSF48452">
    <property type="entry name" value="TPR-like"/>
    <property type="match status" value="1"/>
</dbReference>
<dbReference type="Pfam" id="PF13424">
    <property type="entry name" value="TPR_12"/>
    <property type="match status" value="1"/>
</dbReference>
<dbReference type="Proteomes" id="UP001215598">
    <property type="component" value="Unassembled WGS sequence"/>
</dbReference>
<keyword evidence="2" id="KW-1185">Reference proteome</keyword>
<feature type="non-terminal residue" evidence="1">
    <location>
        <position position="66"/>
    </location>
</feature>
<dbReference type="PANTHER" id="PTHR46082">
    <property type="entry name" value="ATP/GTP-BINDING PROTEIN-RELATED"/>
    <property type="match status" value="1"/>
</dbReference>
<dbReference type="InterPro" id="IPR053137">
    <property type="entry name" value="NLR-like"/>
</dbReference>
<name>A0AAD7MM87_9AGAR</name>
<comment type="caution">
    <text evidence="1">The sequence shown here is derived from an EMBL/GenBank/DDBJ whole genome shotgun (WGS) entry which is preliminary data.</text>
</comment>
<protein>
    <recommendedName>
        <fullName evidence="3">Kinesin light chain</fullName>
    </recommendedName>
</protein>
<proteinExistence type="predicted"/>
<reference evidence="1" key="1">
    <citation type="submission" date="2023-03" db="EMBL/GenBank/DDBJ databases">
        <title>Massive genome expansion in bonnet fungi (Mycena s.s.) driven by repeated elements and novel gene families across ecological guilds.</title>
        <authorList>
            <consortium name="Lawrence Berkeley National Laboratory"/>
            <person name="Harder C.B."/>
            <person name="Miyauchi S."/>
            <person name="Viragh M."/>
            <person name="Kuo A."/>
            <person name="Thoen E."/>
            <person name="Andreopoulos B."/>
            <person name="Lu D."/>
            <person name="Skrede I."/>
            <person name="Drula E."/>
            <person name="Henrissat B."/>
            <person name="Morin E."/>
            <person name="Kohler A."/>
            <person name="Barry K."/>
            <person name="LaButti K."/>
            <person name="Morin E."/>
            <person name="Salamov A."/>
            <person name="Lipzen A."/>
            <person name="Mereny Z."/>
            <person name="Hegedus B."/>
            <person name="Baldrian P."/>
            <person name="Stursova M."/>
            <person name="Weitz H."/>
            <person name="Taylor A."/>
            <person name="Grigoriev I.V."/>
            <person name="Nagy L.G."/>
            <person name="Martin F."/>
            <person name="Kauserud H."/>
        </authorList>
    </citation>
    <scope>NUCLEOTIDE SEQUENCE</scope>
    <source>
        <strain evidence="1">CBHHK182m</strain>
    </source>
</reference>
<gene>
    <name evidence="1" type="ORF">B0H16DRAFT_1222613</name>
</gene>
<dbReference type="InterPro" id="IPR011990">
    <property type="entry name" value="TPR-like_helical_dom_sf"/>
</dbReference>
<dbReference type="EMBL" id="JARKIB010000206">
    <property type="protein sequence ID" value="KAJ7724005.1"/>
    <property type="molecule type" value="Genomic_DNA"/>
</dbReference>
<evidence type="ECO:0000313" key="1">
    <source>
        <dbReference type="EMBL" id="KAJ7724005.1"/>
    </source>
</evidence>
<feature type="non-terminal residue" evidence="1">
    <location>
        <position position="1"/>
    </location>
</feature>
<evidence type="ECO:0008006" key="3">
    <source>
        <dbReference type="Google" id="ProtNLM"/>
    </source>
</evidence>
<dbReference type="Gene3D" id="1.25.40.10">
    <property type="entry name" value="Tetratricopeptide repeat domain"/>
    <property type="match status" value="1"/>
</dbReference>